<evidence type="ECO:0000313" key="2">
    <source>
        <dbReference type="Proteomes" id="UP001595846"/>
    </source>
</evidence>
<dbReference type="AlphaFoldDB" id="A0ABD5NTC4"/>
<protein>
    <submittedName>
        <fullName evidence="1">Uncharacterized protein</fullName>
    </submittedName>
</protein>
<proteinExistence type="predicted"/>
<dbReference type="GeneID" id="73904221"/>
<gene>
    <name evidence="1" type="ORF">ACFOUR_16745</name>
</gene>
<organism evidence="1 2">
    <name type="scientific">Halovivax cerinus</name>
    <dbReference type="NCBI Taxonomy" id="1487865"/>
    <lineage>
        <taxon>Archaea</taxon>
        <taxon>Methanobacteriati</taxon>
        <taxon>Methanobacteriota</taxon>
        <taxon>Stenosarchaea group</taxon>
        <taxon>Halobacteria</taxon>
        <taxon>Halobacteriales</taxon>
        <taxon>Natrialbaceae</taxon>
        <taxon>Halovivax</taxon>
    </lineage>
</organism>
<dbReference type="EMBL" id="JBHSAQ010000014">
    <property type="protein sequence ID" value="MFC3960010.1"/>
    <property type="molecule type" value="Genomic_DNA"/>
</dbReference>
<dbReference type="Proteomes" id="UP001595846">
    <property type="component" value="Unassembled WGS sequence"/>
</dbReference>
<accession>A0ABD5NTC4</accession>
<dbReference type="RefSeq" id="WP_256531478.1">
    <property type="nucleotide sequence ID" value="NZ_CP101824.1"/>
</dbReference>
<reference evidence="1 2" key="1">
    <citation type="journal article" date="2019" name="Int. J. Syst. Evol. Microbiol.">
        <title>The Global Catalogue of Microorganisms (GCM) 10K type strain sequencing project: providing services to taxonomists for standard genome sequencing and annotation.</title>
        <authorList>
            <consortium name="The Broad Institute Genomics Platform"/>
            <consortium name="The Broad Institute Genome Sequencing Center for Infectious Disease"/>
            <person name="Wu L."/>
            <person name="Ma J."/>
        </authorList>
    </citation>
    <scope>NUCLEOTIDE SEQUENCE [LARGE SCALE GENOMIC DNA]</scope>
    <source>
        <strain evidence="1 2">IBRC-M 10256</strain>
    </source>
</reference>
<comment type="caution">
    <text evidence="1">The sequence shown here is derived from an EMBL/GenBank/DDBJ whole genome shotgun (WGS) entry which is preliminary data.</text>
</comment>
<sequence length="41" mass="4495">MTLTRFAYCERCDARRELAPVAGGEALACCRCDATDGGERR</sequence>
<evidence type="ECO:0000313" key="1">
    <source>
        <dbReference type="EMBL" id="MFC3960010.1"/>
    </source>
</evidence>
<name>A0ABD5NTC4_9EURY</name>
<keyword evidence="2" id="KW-1185">Reference proteome</keyword>